<dbReference type="EMBL" id="CP096034">
    <property type="protein sequence ID" value="UPM55485.1"/>
    <property type="molecule type" value="Genomic_DNA"/>
</dbReference>
<name>A0ABY4JNR4_9BACI</name>
<keyword evidence="1" id="KW-0732">Signal</keyword>
<sequence>MKKITSFLTSAVIISTILINGSGVASASGGFVKRTSNITGVGSVTNPIKFDKYLTSALAPAKEYTVSQTVTRGSTITGNITSEGIKNLKLQFSYGKTTSTSDMIGTVISANPKKNSKLGLKIKYKEQNYKENVTDEYWYSNSGTSYIKYSNSGKYSIPVDKYIFVQYQ</sequence>
<feature type="chain" id="PRO_5047508535" evidence="1">
    <location>
        <begin position="28"/>
        <end position="168"/>
    </location>
</feature>
<gene>
    <name evidence="2" type="ORF">MY490_06485</name>
</gene>
<evidence type="ECO:0000256" key="1">
    <source>
        <dbReference type="SAM" id="SignalP"/>
    </source>
</evidence>
<dbReference type="Proteomes" id="UP000830639">
    <property type="component" value="Chromosome"/>
</dbReference>
<proteinExistence type="predicted"/>
<accession>A0ABY4JNR4</accession>
<feature type="signal peptide" evidence="1">
    <location>
        <begin position="1"/>
        <end position="27"/>
    </location>
</feature>
<evidence type="ECO:0000313" key="2">
    <source>
        <dbReference type="EMBL" id="UPM55485.1"/>
    </source>
</evidence>
<organism evidence="2 3">
    <name type="scientific">Gottfriedia acidiceleris</name>
    <dbReference type="NCBI Taxonomy" id="371036"/>
    <lineage>
        <taxon>Bacteria</taxon>
        <taxon>Bacillati</taxon>
        <taxon>Bacillota</taxon>
        <taxon>Bacilli</taxon>
        <taxon>Bacillales</taxon>
        <taxon>Bacillaceae</taxon>
        <taxon>Gottfriedia</taxon>
    </lineage>
</organism>
<reference evidence="2 3" key="1">
    <citation type="submission" date="2022-04" db="EMBL/GenBank/DDBJ databases">
        <title>Mechanism of arsenic methylation and mitigation arsenic toxicity by Bacillus sp. LH14 from an Arsenic-Contaminated Paddy Soil.</title>
        <authorList>
            <person name="Wang D."/>
        </authorList>
    </citation>
    <scope>NUCLEOTIDE SEQUENCE [LARGE SCALE GENOMIC DNA]</scope>
    <source>
        <strain evidence="2 3">LH14</strain>
    </source>
</reference>
<evidence type="ECO:0000313" key="3">
    <source>
        <dbReference type="Proteomes" id="UP000830639"/>
    </source>
</evidence>
<protein>
    <submittedName>
        <fullName evidence="2">Uncharacterized protein</fullName>
    </submittedName>
</protein>
<dbReference type="RefSeq" id="WP_248268496.1">
    <property type="nucleotide sequence ID" value="NZ_CP096034.1"/>
</dbReference>
<keyword evidence="3" id="KW-1185">Reference proteome</keyword>